<evidence type="ECO:0000313" key="3">
    <source>
        <dbReference type="Proteomes" id="UP000265520"/>
    </source>
</evidence>
<keyword evidence="3" id="KW-1185">Reference proteome</keyword>
<evidence type="ECO:0000313" key="2">
    <source>
        <dbReference type="EMBL" id="MCI82682.1"/>
    </source>
</evidence>
<organism evidence="2 3">
    <name type="scientific">Trifolium medium</name>
    <dbReference type="NCBI Taxonomy" id="97028"/>
    <lineage>
        <taxon>Eukaryota</taxon>
        <taxon>Viridiplantae</taxon>
        <taxon>Streptophyta</taxon>
        <taxon>Embryophyta</taxon>
        <taxon>Tracheophyta</taxon>
        <taxon>Spermatophyta</taxon>
        <taxon>Magnoliopsida</taxon>
        <taxon>eudicotyledons</taxon>
        <taxon>Gunneridae</taxon>
        <taxon>Pentapetalae</taxon>
        <taxon>rosids</taxon>
        <taxon>fabids</taxon>
        <taxon>Fabales</taxon>
        <taxon>Fabaceae</taxon>
        <taxon>Papilionoideae</taxon>
        <taxon>50 kb inversion clade</taxon>
        <taxon>NPAAA clade</taxon>
        <taxon>Hologalegina</taxon>
        <taxon>IRL clade</taxon>
        <taxon>Trifolieae</taxon>
        <taxon>Trifolium</taxon>
    </lineage>
</organism>
<keyword evidence="1" id="KW-0812">Transmembrane</keyword>
<evidence type="ECO:0000256" key="1">
    <source>
        <dbReference type="SAM" id="Phobius"/>
    </source>
</evidence>
<keyword evidence="1" id="KW-1133">Transmembrane helix</keyword>
<reference evidence="2 3" key="1">
    <citation type="journal article" date="2018" name="Front. Plant Sci.">
        <title>Red Clover (Trifolium pratense) and Zigzag Clover (T. medium) - A Picture of Genomic Similarities and Differences.</title>
        <authorList>
            <person name="Dluhosova J."/>
            <person name="Istvanek J."/>
            <person name="Nedelnik J."/>
            <person name="Repkova J."/>
        </authorList>
    </citation>
    <scope>NUCLEOTIDE SEQUENCE [LARGE SCALE GENOMIC DNA]</scope>
    <source>
        <strain evidence="3">cv. 10/8</strain>
        <tissue evidence="2">Leaf</tissue>
    </source>
</reference>
<sequence length="49" mass="5481">DFDCILQMNAVFSHMLVVSMVSAVFASIYVILDAQLFWIPNACLLEIST</sequence>
<feature type="transmembrane region" description="Helical" evidence="1">
    <location>
        <begin position="12"/>
        <end position="32"/>
    </location>
</feature>
<dbReference type="Proteomes" id="UP000265520">
    <property type="component" value="Unassembled WGS sequence"/>
</dbReference>
<proteinExistence type="predicted"/>
<keyword evidence="1" id="KW-0472">Membrane</keyword>
<dbReference type="AlphaFoldDB" id="A0A392V5F8"/>
<feature type="non-terminal residue" evidence="2">
    <location>
        <position position="1"/>
    </location>
</feature>
<dbReference type="EMBL" id="LXQA011049272">
    <property type="protein sequence ID" value="MCI82682.1"/>
    <property type="molecule type" value="Genomic_DNA"/>
</dbReference>
<comment type="caution">
    <text evidence="2">The sequence shown here is derived from an EMBL/GenBank/DDBJ whole genome shotgun (WGS) entry which is preliminary data.</text>
</comment>
<accession>A0A392V5F8</accession>
<protein>
    <submittedName>
        <fullName evidence="2">Uncharacterized protein</fullName>
    </submittedName>
</protein>
<name>A0A392V5F8_9FABA</name>